<dbReference type="Proteomes" id="UP001057452">
    <property type="component" value="Chromosome 3"/>
</dbReference>
<reference evidence="1" key="1">
    <citation type="submission" date="2022-05" db="EMBL/GenBank/DDBJ databases">
        <title>Chromosome-level genome of Chaenocephalus aceratus.</title>
        <authorList>
            <person name="Park H."/>
        </authorList>
    </citation>
    <scope>NUCLEOTIDE SEQUENCE</scope>
    <source>
        <strain evidence="1">KU_202001</strain>
    </source>
</reference>
<accession>A0ACB9XUP2</accession>
<organism evidence="1 2">
    <name type="scientific">Chaenocephalus aceratus</name>
    <name type="common">Blackfin icefish</name>
    <name type="synonym">Chaenichthys aceratus</name>
    <dbReference type="NCBI Taxonomy" id="36190"/>
    <lineage>
        <taxon>Eukaryota</taxon>
        <taxon>Metazoa</taxon>
        <taxon>Chordata</taxon>
        <taxon>Craniata</taxon>
        <taxon>Vertebrata</taxon>
        <taxon>Euteleostomi</taxon>
        <taxon>Actinopterygii</taxon>
        <taxon>Neopterygii</taxon>
        <taxon>Teleostei</taxon>
        <taxon>Neoteleostei</taxon>
        <taxon>Acanthomorphata</taxon>
        <taxon>Eupercaria</taxon>
        <taxon>Perciformes</taxon>
        <taxon>Notothenioidei</taxon>
        <taxon>Channichthyidae</taxon>
        <taxon>Chaenocephalus</taxon>
    </lineage>
</organism>
<comment type="caution">
    <text evidence="1">The sequence shown here is derived from an EMBL/GenBank/DDBJ whole genome shotgun (WGS) entry which is preliminary data.</text>
</comment>
<evidence type="ECO:0000313" key="2">
    <source>
        <dbReference type="Proteomes" id="UP001057452"/>
    </source>
</evidence>
<proteinExistence type="predicted"/>
<protein>
    <submittedName>
        <fullName evidence="1">Uncharacterized protein</fullName>
    </submittedName>
</protein>
<feature type="non-terminal residue" evidence="1">
    <location>
        <position position="1"/>
    </location>
</feature>
<evidence type="ECO:0000313" key="1">
    <source>
        <dbReference type="EMBL" id="KAI4830703.1"/>
    </source>
</evidence>
<keyword evidence="2" id="KW-1185">Reference proteome</keyword>
<name>A0ACB9XUP2_CHAAC</name>
<sequence length="52" mass="5682">WIYSISYFHLVLIYRSGEGVLDAAGLKGCHSHTSAAEVASDCHVFIVHPILP</sequence>
<dbReference type="EMBL" id="CM043787">
    <property type="protein sequence ID" value="KAI4830703.1"/>
    <property type="molecule type" value="Genomic_DNA"/>
</dbReference>
<feature type="non-terminal residue" evidence="1">
    <location>
        <position position="52"/>
    </location>
</feature>
<gene>
    <name evidence="1" type="ORF">KUCAC02_002319</name>
</gene>